<gene>
    <name evidence="2" type="ORF">HZH68_015247</name>
</gene>
<dbReference type="Pfam" id="PF10246">
    <property type="entry name" value="MRP-S35"/>
    <property type="match status" value="1"/>
</dbReference>
<dbReference type="PANTHER" id="PTHR13447:SF2">
    <property type="entry name" value="SMALL RIBOSOMAL SUBUNIT PROTEIN BS1M"/>
    <property type="match status" value="1"/>
</dbReference>
<protein>
    <recommendedName>
        <fullName evidence="4">28S ribosomal protein S28, mitochondrial</fullName>
    </recommendedName>
</protein>
<sequence length="238" mass="27305">MQRIETLWKQLRLIDAFGTKRTSIKLFGTEKPPDDNIKKAKDVNTEIKEIKPREATENKFSSEKVKNESDESIENLSSISTSNIESNRTESDKDLTQPEVKLSGFAETFKKFSRIDESKESEKLLTFATLLRRSEFMNLGDPEGKRVVGKIFKTVNNDLYIDFGWKFHCVCHRPLKNGEFYVRGSLVILKIKDLELSKRFLGSTKDTTILEADCILLGLLHSPLKRINTQSEISQVQQ</sequence>
<dbReference type="PANTHER" id="PTHR13447">
    <property type="entry name" value="MITOCHONDRIAL 28S RIBOSOMAL PROTEIN S28"/>
    <property type="match status" value="1"/>
</dbReference>
<feature type="compositionally biased region" description="Basic and acidic residues" evidence="1">
    <location>
        <begin position="87"/>
        <end position="96"/>
    </location>
</feature>
<comment type="caution">
    <text evidence="2">The sequence shown here is derived from an EMBL/GenBank/DDBJ whole genome shotgun (WGS) entry which is preliminary data.</text>
</comment>
<dbReference type="Proteomes" id="UP000617340">
    <property type="component" value="Unassembled WGS sequence"/>
</dbReference>
<dbReference type="InterPro" id="IPR019375">
    <property type="entry name" value="Ribosomal_bS1m"/>
</dbReference>
<evidence type="ECO:0000313" key="2">
    <source>
        <dbReference type="EMBL" id="KAF7382328.1"/>
    </source>
</evidence>
<organism evidence="2 3">
    <name type="scientific">Vespula germanica</name>
    <name type="common">German yellow jacket</name>
    <name type="synonym">Paravespula germanica</name>
    <dbReference type="NCBI Taxonomy" id="30212"/>
    <lineage>
        <taxon>Eukaryota</taxon>
        <taxon>Metazoa</taxon>
        <taxon>Ecdysozoa</taxon>
        <taxon>Arthropoda</taxon>
        <taxon>Hexapoda</taxon>
        <taxon>Insecta</taxon>
        <taxon>Pterygota</taxon>
        <taxon>Neoptera</taxon>
        <taxon>Endopterygota</taxon>
        <taxon>Hymenoptera</taxon>
        <taxon>Apocrita</taxon>
        <taxon>Aculeata</taxon>
        <taxon>Vespoidea</taxon>
        <taxon>Vespidae</taxon>
        <taxon>Vespinae</taxon>
        <taxon>Vespula</taxon>
    </lineage>
</organism>
<dbReference type="GO" id="GO:0005763">
    <property type="term" value="C:mitochondrial small ribosomal subunit"/>
    <property type="evidence" value="ECO:0007669"/>
    <property type="project" value="TreeGrafter"/>
</dbReference>
<feature type="region of interest" description="Disordered" evidence="1">
    <location>
        <begin position="48"/>
        <end position="96"/>
    </location>
</feature>
<proteinExistence type="predicted"/>
<keyword evidence="3" id="KW-1185">Reference proteome</keyword>
<evidence type="ECO:0008006" key="4">
    <source>
        <dbReference type="Google" id="ProtNLM"/>
    </source>
</evidence>
<name>A0A834J675_VESGE</name>
<evidence type="ECO:0000256" key="1">
    <source>
        <dbReference type="SAM" id="MobiDB-lite"/>
    </source>
</evidence>
<evidence type="ECO:0000313" key="3">
    <source>
        <dbReference type="Proteomes" id="UP000617340"/>
    </source>
</evidence>
<dbReference type="AlphaFoldDB" id="A0A834J675"/>
<feature type="compositionally biased region" description="Basic and acidic residues" evidence="1">
    <location>
        <begin position="48"/>
        <end position="69"/>
    </location>
</feature>
<dbReference type="EMBL" id="JACSDZ010000020">
    <property type="protein sequence ID" value="KAF7382328.1"/>
    <property type="molecule type" value="Genomic_DNA"/>
</dbReference>
<accession>A0A834J675</accession>
<reference evidence="2" key="1">
    <citation type="journal article" date="2020" name="G3 (Bethesda)">
        <title>High-Quality Assemblies for Three Invasive Social Wasps from the &lt;i&gt;Vespula&lt;/i&gt; Genus.</title>
        <authorList>
            <person name="Harrop T.W.R."/>
            <person name="Guhlin J."/>
            <person name="McLaughlin G.M."/>
            <person name="Permina E."/>
            <person name="Stockwell P."/>
            <person name="Gilligan J."/>
            <person name="Le Lec M.F."/>
            <person name="Gruber M.A.M."/>
            <person name="Quinn O."/>
            <person name="Lovegrove M."/>
            <person name="Duncan E.J."/>
            <person name="Remnant E.J."/>
            <person name="Van Eeckhoven J."/>
            <person name="Graham B."/>
            <person name="Knapp R.A."/>
            <person name="Langford K.W."/>
            <person name="Kronenberg Z."/>
            <person name="Press M.O."/>
            <person name="Eacker S.M."/>
            <person name="Wilson-Rankin E.E."/>
            <person name="Purcell J."/>
            <person name="Lester P.J."/>
            <person name="Dearden P.K."/>
        </authorList>
    </citation>
    <scope>NUCLEOTIDE SEQUENCE</scope>
    <source>
        <strain evidence="2">Linc-1</strain>
    </source>
</reference>
<feature type="compositionally biased region" description="Polar residues" evidence="1">
    <location>
        <begin position="74"/>
        <end position="86"/>
    </location>
</feature>